<dbReference type="Proteomes" id="UP000501747">
    <property type="component" value="Chromosome"/>
</dbReference>
<dbReference type="EMBL" id="CP049887">
    <property type="protein sequence ID" value="QIL47511.1"/>
    <property type="molecule type" value="Genomic_DNA"/>
</dbReference>
<evidence type="ECO:0000313" key="2">
    <source>
        <dbReference type="Proteomes" id="UP000501747"/>
    </source>
</evidence>
<keyword evidence="2" id="KW-1185">Reference proteome</keyword>
<dbReference type="AlphaFoldDB" id="A0A6G8AR11"/>
<accession>A0A6G8AR11</accession>
<sequence>MFKELETELKTAEPKDFLTLLKEKEISDYKGYLLFNLTNIESNFYQNLEFLKDDDIWLQEELKDYAIVAQTIDNDYVLATDTSVLVIPYSLNKKDSEFFELSSIDFFIQLEEKNLNSNILAS</sequence>
<evidence type="ECO:0000313" key="1">
    <source>
        <dbReference type="EMBL" id="QIL47511.1"/>
    </source>
</evidence>
<dbReference type="KEGG" id="vhy:G7082_02660"/>
<name>A0A6G8AR11_9ENTE</name>
<proteinExistence type="predicted"/>
<gene>
    <name evidence="1" type="ORF">G7082_02660</name>
</gene>
<organism evidence="1 2">
    <name type="scientific">Vagococcus hydrophili</name>
    <dbReference type="NCBI Taxonomy" id="2714947"/>
    <lineage>
        <taxon>Bacteria</taxon>
        <taxon>Bacillati</taxon>
        <taxon>Bacillota</taxon>
        <taxon>Bacilli</taxon>
        <taxon>Lactobacillales</taxon>
        <taxon>Enterococcaceae</taxon>
        <taxon>Vagococcus</taxon>
    </lineage>
</organism>
<dbReference type="RefSeq" id="WP_166033652.1">
    <property type="nucleotide sequence ID" value="NZ_CP049887.1"/>
</dbReference>
<protein>
    <submittedName>
        <fullName evidence="1">Uncharacterized protein</fullName>
    </submittedName>
</protein>
<reference evidence="1 2" key="1">
    <citation type="submission" date="2020-03" db="EMBL/GenBank/DDBJ databases">
        <title>Vagococcus sp. nov., isolated from beetles.</title>
        <authorList>
            <person name="Hyun D.-W."/>
            <person name="Bae J.-W."/>
        </authorList>
    </citation>
    <scope>NUCLEOTIDE SEQUENCE [LARGE SCALE GENOMIC DNA]</scope>
    <source>
        <strain evidence="1 2">HDW17B</strain>
    </source>
</reference>